<protein>
    <recommendedName>
        <fullName evidence="1">Ubiquitin-like domain-containing protein</fullName>
    </recommendedName>
</protein>
<evidence type="ECO:0000313" key="3">
    <source>
        <dbReference type="Proteomes" id="UP000604046"/>
    </source>
</evidence>
<dbReference type="InterPro" id="IPR051553">
    <property type="entry name" value="Ran_GTPase-activating"/>
</dbReference>
<dbReference type="PANTHER" id="PTHR45982">
    <property type="entry name" value="REGULATOR OF CHROMOSOME CONDENSATION"/>
    <property type="match status" value="1"/>
</dbReference>
<dbReference type="AlphaFoldDB" id="A0A812P9C6"/>
<dbReference type="InterPro" id="IPR009091">
    <property type="entry name" value="RCC1/BLIP-II"/>
</dbReference>
<dbReference type="OrthoDB" id="419620at2759"/>
<reference evidence="2" key="1">
    <citation type="submission" date="2021-02" db="EMBL/GenBank/DDBJ databases">
        <authorList>
            <person name="Dougan E. K."/>
            <person name="Rhodes N."/>
            <person name="Thang M."/>
            <person name="Chan C."/>
        </authorList>
    </citation>
    <scope>NUCLEOTIDE SEQUENCE</scope>
</reference>
<evidence type="ECO:0000313" key="2">
    <source>
        <dbReference type="EMBL" id="CAE7341260.1"/>
    </source>
</evidence>
<dbReference type="PROSITE" id="PS50053">
    <property type="entry name" value="UBIQUITIN_2"/>
    <property type="match status" value="1"/>
</dbReference>
<dbReference type="CDD" id="cd17039">
    <property type="entry name" value="Ubl_ubiquitin_like"/>
    <property type="match status" value="1"/>
</dbReference>
<proteinExistence type="predicted"/>
<dbReference type="EMBL" id="CAJNDS010002126">
    <property type="protein sequence ID" value="CAE7341260.1"/>
    <property type="molecule type" value="Genomic_DNA"/>
</dbReference>
<keyword evidence="3" id="KW-1185">Reference proteome</keyword>
<dbReference type="Proteomes" id="UP000604046">
    <property type="component" value="Unassembled WGS sequence"/>
</dbReference>
<dbReference type="InterPro" id="IPR029071">
    <property type="entry name" value="Ubiquitin-like_domsf"/>
</dbReference>
<sequence>MLQVTVALSSGRSASLSIAHSSKVGDLKALAQESLGKPFIKLVTGEGRVLTDLSEPLEAVGLQDGDQLTMIARQPFKMAATGKAFALWTVGGDTILTWGKPECGGDCSAAQDQLRSVQKVQATDCAFAAILEDGSVVTWGLPAFGGDSSAVQDKLIRVRQVEATGGGAFAAILEDGSVVTWGYPFFGSDSSAVQDQLRTVQQVQATYYAFAAILEDGSVVTWGDPRHGVTAPQCKSS</sequence>
<evidence type="ECO:0000259" key="1">
    <source>
        <dbReference type="PROSITE" id="PS50053"/>
    </source>
</evidence>
<dbReference type="PANTHER" id="PTHR45982:SF1">
    <property type="entry name" value="REGULATOR OF CHROMOSOME CONDENSATION"/>
    <property type="match status" value="1"/>
</dbReference>
<dbReference type="InterPro" id="IPR000626">
    <property type="entry name" value="Ubiquitin-like_dom"/>
</dbReference>
<gene>
    <name evidence="2" type="ORF">SNAT2548_LOCUS17854</name>
</gene>
<comment type="caution">
    <text evidence="2">The sequence shown here is derived from an EMBL/GenBank/DDBJ whole genome shotgun (WGS) entry which is preliminary data.</text>
</comment>
<feature type="domain" description="Ubiquitin-like" evidence="1">
    <location>
        <begin position="2"/>
        <end position="75"/>
    </location>
</feature>
<organism evidence="2 3">
    <name type="scientific">Symbiodinium natans</name>
    <dbReference type="NCBI Taxonomy" id="878477"/>
    <lineage>
        <taxon>Eukaryota</taxon>
        <taxon>Sar</taxon>
        <taxon>Alveolata</taxon>
        <taxon>Dinophyceae</taxon>
        <taxon>Suessiales</taxon>
        <taxon>Symbiodiniaceae</taxon>
        <taxon>Symbiodinium</taxon>
    </lineage>
</organism>
<accession>A0A812P9C6</accession>
<dbReference type="Gene3D" id="2.130.10.30">
    <property type="entry name" value="Regulator of chromosome condensation 1/beta-lactamase-inhibitor protein II"/>
    <property type="match status" value="1"/>
</dbReference>
<dbReference type="SUPFAM" id="SSF50985">
    <property type="entry name" value="RCC1/BLIP-II"/>
    <property type="match status" value="1"/>
</dbReference>
<name>A0A812P9C6_9DINO</name>
<dbReference type="SUPFAM" id="SSF54236">
    <property type="entry name" value="Ubiquitin-like"/>
    <property type="match status" value="1"/>
</dbReference>